<dbReference type="Gene3D" id="3.40.47.10">
    <property type="match status" value="1"/>
</dbReference>
<evidence type="ECO:0000256" key="5">
    <source>
        <dbReference type="ARBA" id="ARBA00023002"/>
    </source>
</evidence>
<dbReference type="SUPFAM" id="SSF53901">
    <property type="entry name" value="Thiolase-like"/>
    <property type="match status" value="1"/>
</dbReference>
<dbReference type="Pfam" id="PF14765">
    <property type="entry name" value="PS-DH"/>
    <property type="match status" value="1"/>
</dbReference>
<dbReference type="Proteomes" id="UP000319160">
    <property type="component" value="Unassembled WGS sequence"/>
</dbReference>
<dbReference type="SUPFAM" id="SSF47336">
    <property type="entry name" value="ACP-like"/>
    <property type="match status" value="1"/>
</dbReference>
<dbReference type="InterPro" id="IPR020841">
    <property type="entry name" value="PKS_Beta-ketoAc_synthase_dom"/>
</dbReference>
<keyword evidence="13" id="KW-1185">Reference proteome</keyword>
<dbReference type="PANTHER" id="PTHR43775">
    <property type="entry name" value="FATTY ACID SYNTHASE"/>
    <property type="match status" value="1"/>
</dbReference>
<dbReference type="SUPFAM" id="SSF55048">
    <property type="entry name" value="Probable ACP-binding domain of malonyl-CoA ACP transacylase"/>
    <property type="match status" value="1"/>
</dbReference>
<keyword evidence="6" id="KW-0511">Multifunctional enzyme</keyword>
<dbReference type="CDD" id="cd05195">
    <property type="entry name" value="enoyl_red"/>
    <property type="match status" value="1"/>
</dbReference>
<dbReference type="InterPro" id="IPR018201">
    <property type="entry name" value="Ketoacyl_synth_AS"/>
</dbReference>
<dbReference type="Pfam" id="PF23114">
    <property type="entry name" value="NAD-bd_HRPKS_sdrA"/>
    <property type="match status" value="1"/>
</dbReference>
<dbReference type="InterPro" id="IPR049900">
    <property type="entry name" value="PKS_mFAS_DH"/>
</dbReference>
<evidence type="ECO:0000256" key="6">
    <source>
        <dbReference type="ARBA" id="ARBA00023268"/>
    </source>
</evidence>
<keyword evidence="5" id="KW-0560">Oxidoreductase</keyword>
<dbReference type="OrthoDB" id="329835at2759"/>
<dbReference type="InterPro" id="IPR009081">
    <property type="entry name" value="PP-bd_ACP"/>
</dbReference>
<evidence type="ECO:0000256" key="3">
    <source>
        <dbReference type="ARBA" id="ARBA00022679"/>
    </source>
</evidence>
<dbReference type="CDD" id="cd00833">
    <property type="entry name" value="PKS"/>
    <property type="match status" value="1"/>
</dbReference>
<dbReference type="Gene3D" id="3.40.50.720">
    <property type="entry name" value="NAD(P)-binding Rossmann-like Domain"/>
    <property type="match status" value="2"/>
</dbReference>
<protein>
    <submittedName>
        <fullName evidence="12">Uncharacterized protein</fullName>
    </submittedName>
</protein>
<organism evidence="12 13">
    <name type="scientific">Xylaria flabelliformis</name>
    <dbReference type="NCBI Taxonomy" id="2512241"/>
    <lineage>
        <taxon>Eukaryota</taxon>
        <taxon>Fungi</taxon>
        <taxon>Dikarya</taxon>
        <taxon>Ascomycota</taxon>
        <taxon>Pezizomycotina</taxon>
        <taxon>Sordariomycetes</taxon>
        <taxon>Xylariomycetidae</taxon>
        <taxon>Xylariales</taxon>
        <taxon>Xylariaceae</taxon>
        <taxon>Xylaria</taxon>
    </lineage>
</organism>
<dbReference type="InterPro" id="IPR013968">
    <property type="entry name" value="PKS_KR"/>
</dbReference>
<feature type="domain" description="Carrier" evidence="9">
    <location>
        <begin position="2312"/>
        <end position="2390"/>
    </location>
</feature>
<dbReference type="InterPro" id="IPR049552">
    <property type="entry name" value="PKS_DH_N"/>
</dbReference>
<keyword evidence="3" id="KW-0808">Transferase</keyword>
<comment type="caution">
    <text evidence="12">The sequence shown here is derived from an EMBL/GenBank/DDBJ whole genome shotgun (WGS) entry which is preliminary data.</text>
</comment>
<dbReference type="Gene3D" id="1.10.1200.10">
    <property type="entry name" value="ACP-like"/>
    <property type="match status" value="1"/>
</dbReference>
<dbReference type="InterPro" id="IPR050091">
    <property type="entry name" value="PKS_NRPS_Biosynth_Enz"/>
</dbReference>
<keyword evidence="1" id="KW-0596">Phosphopantetheine</keyword>
<dbReference type="GO" id="GO:1901336">
    <property type="term" value="P:lactone biosynthetic process"/>
    <property type="evidence" value="ECO:0007669"/>
    <property type="project" value="UniProtKB-ARBA"/>
</dbReference>
<dbReference type="Gene3D" id="3.10.129.110">
    <property type="entry name" value="Polyketide synthase dehydratase"/>
    <property type="match status" value="1"/>
</dbReference>
<dbReference type="Pfam" id="PF13602">
    <property type="entry name" value="ADH_zinc_N_2"/>
    <property type="match status" value="1"/>
</dbReference>
<dbReference type="InterPro" id="IPR057326">
    <property type="entry name" value="KR_dom"/>
</dbReference>
<dbReference type="PROSITE" id="PS50075">
    <property type="entry name" value="CARRIER"/>
    <property type="match status" value="1"/>
</dbReference>
<dbReference type="SMART" id="SM00822">
    <property type="entry name" value="PKS_KR"/>
    <property type="match status" value="1"/>
</dbReference>
<dbReference type="GO" id="GO:0008168">
    <property type="term" value="F:methyltransferase activity"/>
    <property type="evidence" value="ECO:0007669"/>
    <property type="project" value="UniProtKB-KW"/>
</dbReference>
<dbReference type="InterPro" id="IPR036291">
    <property type="entry name" value="NAD(P)-bd_dom_sf"/>
</dbReference>
<dbReference type="SUPFAM" id="SSF52151">
    <property type="entry name" value="FabD/lysophospholipase-like"/>
    <property type="match status" value="1"/>
</dbReference>
<dbReference type="SUPFAM" id="SSF51735">
    <property type="entry name" value="NAD(P)-binding Rossmann-fold domains"/>
    <property type="match status" value="2"/>
</dbReference>
<accession>A0A553HUL3</accession>
<dbReference type="InterPro" id="IPR011032">
    <property type="entry name" value="GroES-like_sf"/>
</dbReference>
<dbReference type="SUPFAM" id="SSF50129">
    <property type="entry name" value="GroES-like"/>
    <property type="match status" value="1"/>
</dbReference>
<feature type="domain" description="PKS/mFAS DH" evidence="11">
    <location>
        <begin position="936"/>
        <end position="1245"/>
    </location>
</feature>
<dbReference type="InterPro" id="IPR016039">
    <property type="entry name" value="Thiolase-like"/>
</dbReference>
<feature type="active site" description="Proton acceptor; for dehydratase activity" evidence="8">
    <location>
        <position position="968"/>
    </location>
</feature>
<evidence type="ECO:0000313" key="12">
    <source>
        <dbReference type="EMBL" id="TRX91638.1"/>
    </source>
</evidence>
<dbReference type="InterPro" id="IPR014043">
    <property type="entry name" value="Acyl_transferase_dom"/>
</dbReference>
<dbReference type="PROSITE" id="PS52019">
    <property type="entry name" value="PKS_MFAS_DH"/>
    <property type="match status" value="1"/>
</dbReference>
<dbReference type="InterPro" id="IPR016035">
    <property type="entry name" value="Acyl_Trfase/lysoPLipase"/>
</dbReference>
<sequence>MADSNSGSGSLTPGSNKQVQDDPVCVVGMGCRLPGGIRSPSDLWGFLMRNHSAQGPIPKERFNTKGFYAPDGRNGTMASDGGYFLQEDVRQFDNSFFGISNIEAIYMDPQQRKLLEVTYECLESAGVSLDNISGTNTGVFVGNFTVDHQTMQMRDPDTIHRYTATGSGTTILANRISHVFNLHGPSFTLDTACSSSIYCLHAAANAIKAGDCDEAIVASVNLITSPEQFLATSKAGVLSATSTCHTFDISADGYGRAEAVNCVYLKRLTAAIANRDKIWAVVRGTAVNSNGKTPGITQPSANLQKAVIQKAFSNANLGPDDVDYLECHGTGTPVGDPIEIDAINRCFNPRVGPPLYIGSVKANLGHSEAASGLTSVIKIALAFDRELLPPTHGVVKLNPELRLESLDIQVVTQCLKWPRNSRRACLNSFGYGGANAHAILESIDSFLSQERPAKSPTIPRQFDQFLCLPITATSVQSLQARVLQVSQLIPSCDWDSLSDMAHSLANRMSHFNVKEVIIARSSACQAPTLQQIDLLSNVPENQKPLAIGFVFTGQGAQYAGMGKELFRQEHVFRKTIRALDGILQTLPSPPSWSIEDSMLGIEIANDINNSILSQSICTALQIALVDLLRGWNLIPAAVVGHSSGEIAAAYAAGLITAKQSILIAYFRGCSVETIKKEGAMLAVGLEATSAKRFIEEKGLSDQVCVACINAPESITLSGSKRGIDLLEADLRRQGKFTRKLATGGTAYHSPMMREVGEEYERLLQPLFENSSNISGNVTTIKMYSSVGPLAEASTATSCTMSARYWRNNLESSVQFLSAVTCLMETKPVHLLEIGPHSFLKGPIQQIRASLMLDENTVSYAATLLRSENADLCMKRLAASLFLRGYSLSWENINTLNSAHRSHFSDLPQYPWDYSAALGYHEPRVSVEIRHRQYPRHQLLGSQYGGRNSTDRSWKNVLQLNEVPWISDHKIDGRIVFPAAAYMAMVIEGLRQIKNIEMPPPSFHSFQFRNVGISAALSIAENSSLDSRVELHTTISPQRLSTSTTSLSWYDFTIASCADGTRTTNCAGSIRVMDTSLARRTAIMDQNIDTETEEMSCWYEAFQRDGLQYGQYFQSIKSLQTGPNPVVTGTCTLRSSVADEDRNQYVVHPVAIDSCLQMGIMSSALGNVDSLRAYLPIFIEECLICPEEPYDFGLHNRTLKGYLYAQSSKTSFTTQRIDCTLEGPEGETLVNFKGARMTLYTGRLTEDTIDKTASFQRHPCLRVNWKPDIQLLNPSLSAPLSSYIDNFRLHQDAEILDDERLAVVGALIDLAGHKNPQLKVLELGGACSCKSDHFLGLLDAGSPFPRLKAWNRGSLKEDGHILVDGEVFDDMSLKSSFDVLVITGMDKSQDFWSSSPNRLASLVGENGVVITRKTAASIESLTASGFELIKLPRHFILAKRPTLWKAPVADIPIVVIVLNPSEVLTRLECALTNYLKHSLGITNIKVVPLDQIVSAGLHEKTICISLIETERAFLPTMNQKEMDLLRSITNTVGNLIWVTGAGSLISPDPNLSLASGLSRALMLEQPALCFTLFDIGPVNQLSQSDIQHTCMNLVTIFGAVNQIDDKEFIQLNGILYISRFTPDRQLNTLFQKRYEAPGSLHTSNFDAAKPVEISLGRNRGMDTLHFQQLREPSALFSIPQGLIEIDIKAISLNAKDVYTMRGRIETRTGTSAMEFAGLVTAVGANTHFQPGDRVIAVAPIHFASTTRVPAWTAQKLLPHEEFSTVASLPIAYCTALYALHDRAHLRATETILIHSGAGAFGIAAIDIAQRIGATVYTTVSSNAKREFLTATLGLPPSHIFHSRDDSFVLDINAATNGKGVDVVINSLTGDLLHASWGCIANFGRFIEIGKRDLVDAGRLDMSIFLRNATFTAFDMSELYFHESPFYRDILASKMKQVLHMYRSGHITATPITKFDIAEVAQAYRYFSAQDRVGKIVVSMTNPQSIIPVALSKYLTLFNPERVYLLVGCLGGLGRSLSRWMVQRGARNLVFLGKSGSDKPAASELIAQLQKVGVRVTVVRGDVTNAEDTAEAIRRCKETGHPIGGVIQGAMGLYEGLFSHMSSEAWSTAIRPKVVGTWNLHNALSNTNADFLLLMSSVSGSVGTATESNYCAANGFLDSFARWRQAQGKKTISVGIGMVSEVGYLHENPQIESLLLRRGIQSLNEQEFLQVIDLALSGARSNVPPDELEAAHLLTGLEPTRVFELRSQGFEVSHGTMQDPRAAILNAAMGAKLRVGAAPARPSQIVPFVEGVPWANALAPKIQSVFTQVFDAPSLEAAILRLVRKRFSDMILLRVDQIDDTKPLARYGVDSMIASEFRNWIWTTFKIDVPFLDLVSQDKTLHTLVVSIEQRLLEQ</sequence>
<reference evidence="13" key="1">
    <citation type="submission" date="2019-06" db="EMBL/GenBank/DDBJ databases">
        <title>Draft genome sequence of the griseofulvin-producing fungus Xylaria cubensis strain G536.</title>
        <authorList>
            <person name="Mead M.E."/>
            <person name="Raja H.A."/>
            <person name="Steenwyk J.L."/>
            <person name="Knowles S.L."/>
            <person name="Oberlies N.H."/>
            <person name="Rokas A."/>
        </authorList>
    </citation>
    <scope>NUCLEOTIDE SEQUENCE [LARGE SCALE GENOMIC DNA]</scope>
    <source>
        <strain evidence="13">G536</strain>
    </source>
</reference>
<dbReference type="EMBL" id="VFLP01000043">
    <property type="protein sequence ID" value="TRX91638.1"/>
    <property type="molecule type" value="Genomic_DNA"/>
</dbReference>
<dbReference type="PANTHER" id="PTHR43775:SF50">
    <property type="entry name" value="HIGHLY REDUCING POLYKETIDE SYNTHASE SRDA"/>
    <property type="match status" value="1"/>
</dbReference>
<dbReference type="GO" id="GO:0044550">
    <property type="term" value="P:secondary metabolite biosynthetic process"/>
    <property type="evidence" value="ECO:0007669"/>
    <property type="project" value="TreeGrafter"/>
</dbReference>
<keyword evidence="4" id="KW-0521">NADP</keyword>
<dbReference type="GO" id="GO:0004312">
    <property type="term" value="F:fatty acid synthase activity"/>
    <property type="evidence" value="ECO:0007669"/>
    <property type="project" value="TreeGrafter"/>
</dbReference>
<dbReference type="InterPro" id="IPR049551">
    <property type="entry name" value="PKS_DH_C"/>
</dbReference>
<feature type="domain" description="Ketosynthase family 3 (KS3)" evidence="10">
    <location>
        <begin position="21"/>
        <end position="442"/>
    </location>
</feature>
<dbReference type="InterPro" id="IPR014031">
    <property type="entry name" value="Ketoacyl_synth_C"/>
</dbReference>
<evidence type="ECO:0000259" key="9">
    <source>
        <dbReference type="PROSITE" id="PS50075"/>
    </source>
</evidence>
<evidence type="ECO:0000259" key="11">
    <source>
        <dbReference type="PROSITE" id="PS52019"/>
    </source>
</evidence>
<evidence type="ECO:0000313" key="13">
    <source>
        <dbReference type="Proteomes" id="UP000319160"/>
    </source>
</evidence>
<dbReference type="InterPro" id="IPR036736">
    <property type="entry name" value="ACP-like_sf"/>
</dbReference>
<dbReference type="InterPro" id="IPR032821">
    <property type="entry name" value="PKS_assoc"/>
</dbReference>
<evidence type="ECO:0000256" key="7">
    <source>
        <dbReference type="ARBA" id="ARBA00023315"/>
    </source>
</evidence>
<dbReference type="SMART" id="SM00825">
    <property type="entry name" value="PKS_KS"/>
    <property type="match status" value="1"/>
</dbReference>
<evidence type="ECO:0000256" key="8">
    <source>
        <dbReference type="PROSITE-ProRule" id="PRU01363"/>
    </source>
</evidence>
<dbReference type="GO" id="GO:0016491">
    <property type="term" value="F:oxidoreductase activity"/>
    <property type="evidence" value="ECO:0007669"/>
    <property type="project" value="UniProtKB-KW"/>
</dbReference>
<evidence type="ECO:0000259" key="10">
    <source>
        <dbReference type="PROSITE" id="PS52004"/>
    </source>
</evidence>
<feature type="region of interest" description="N-terminal hotdog fold" evidence="8">
    <location>
        <begin position="936"/>
        <end position="1076"/>
    </location>
</feature>
<dbReference type="Pfam" id="PF08659">
    <property type="entry name" value="KR"/>
    <property type="match status" value="1"/>
</dbReference>
<dbReference type="GO" id="GO:0031177">
    <property type="term" value="F:phosphopantetheine binding"/>
    <property type="evidence" value="ECO:0007669"/>
    <property type="project" value="InterPro"/>
</dbReference>
<dbReference type="Pfam" id="PF00698">
    <property type="entry name" value="Acyl_transf_1"/>
    <property type="match status" value="1"/>
</dbReference>
<dbReference type="SMART" id="SM00823">
    <property type="entry name" value="PKS_PP"/>
    <property type="match status" value="1"/>
</dbReference>
<dbReference type="InterPro" id="IPR016036">
    <property type="entry name" value="Malonyl_transacylase_ACP-bd"/>
</dbReference>
<dbReference type="STRING" id="2512241.A0A553HUL3"/>
<dbReference type="Pfam" id="PF00550">
    <property type="entry name" value="PP-binding"/>
    <property type="match status" value="1"/>
</dbReference>
<dbReference type="Pfam" id="PF21089">
    <property type="entry name" value="PKS_DH_N"/>
    <property type="match status" value="1"/>
</dbReference>
<dbReference type="SMART" id="SM00826">
    <property type="entry name" value="PKS_DH"/>
    <property type="match status" value="1"/>
</dbReference>
<dbReference type="InterPro" id="IPR056501">
    <property type="entry name" value="NAD-bd_HRPKS_sdrA"/>
</dbReference>
<dbReference type="GO" id="GO:0006633">
    <property type="term" value="P:fatty acid biosynthetic process"/>
    <property type="evidence" value="ECO:0007669"/>
    <property type="project" value="InterPro"/>
</dbReference>
<dbReference type="InterPro" id="IPR020806">
    <property type="entry name" value="PKS_PP-bd"/>
</dbReference>
<feature type="region of interest" description="C-terminal hotdog fold" evidence="8">
    <location>
        <begin position="1089"/>
        <end position="1245"/>
    </location>
</feature>
<gene>
    <name evidence="12" type="ORF">FHL15_007420</name>
</gene>
<dbReference type="GO" id="GO:0032259">
    <property type="term" value="P:methylation"/>
    <property type="evidence" value="ECO:0007669"/>
    <property type="project" value="UniProtKB-KW"/>
</dbReference>
<dbReference type="Pfam" id="PF16197">
    <property type="entry name" value="KAsynt_C_assoc"/>
    <property type="match status" value="1"/>
</dbReference>
<dbReference type="Gene3D" id="3.90.180.10">
    <property type="entry name" value="Medium-chain alcohol dehydrogenases, catalytic domain"/>
    <property type="match status" value="1"/>
</dbReference>
<evidence type="ECO:0000256" key="4">
    <source>
        <dbReference type="ARBA" id="ARBA00022857"/>
    </source>
</evidence>
<dbReference type="Pfam" id="PF02801">
    <property type="entry name" value="Ketoacyl-synt_C"/>
    <property type="match status" value="1"/>
</dbReference>
<dbReference type="InterPro" id="IPR014030">
    <property type="entry name" value="Ketoacyl_synth_N"/>
</dbReference>
<evidence type="ECO:0000256" key="1">
    <source>
        <dbReference type="ARBA" id="ARBA00022450"/>
    </source>
</evidence>
<dbReference type="InterPro" id="IPR020807">
    <property type="entry name" value="PKS_DH"/>
</dbReference>
<proteinExistence type="predicted"/>
<dbReference type="SMART" id="SM00827">
    <property type="entry name" value="PKS_AT"/>
    <property type="match status" value="1"/>
</dbReference>
<dbReference type="FunFam" id="3.40.50.720:FF:000209">
    <property type="entry name" value="Polyketide synthase Pks12"/>
    <property type="match status" value="1"/>
</dbReference>
<dbReference type="Gene3D" id="3.40.366.10">
    <property type="entry name" value="Malonyl-Coenzyme A Acyl Carrier Protein, domain 2"/>
    <property type="match status" value="1"/>
</dbReference>
<name>A0A553HUL3_9PEZI</name>
<dbReference type="InterPro" id="IPR020843">
    <property type="entry name" value="ER"/>
</dbReference>
<keyword evidence="7" id="KW-0012">Acyltransferase</keyword>
<dbReference type="SMART" id="SM00829">
    <property type="entry name" value="PKS_ER"/>
    <property type="match status" value="1"/>
</dbReference>
<evidence type="ECO:0000256" key="2">
    <source>
        <dbReference type="ARBA" id="ARBA00022553"/>
    </source>
</evidence>
<dbReference type="InterPro" id="IPR042104">
    <property type="entry name" value="PKS_dehydratase_sf"/>
</dbReference>
<dbReference type="GO" id="GO:0004315">
    <property type="term" value="F:3-oxoacyl-[acyl-carrier-protein] synthase activity"/>
    <property type="evidence" value="ECO:0007669"/>
    <property type="project" value="InterPro"/>
</dbReference>
<dbReference type="PROSITE" id="PS52004">
    <property type="entry name" value="KS3_2"/>
    <property type="match status" value="1"/>
</dbReference>
<feature type="active site" description="Proton donor; for dehydratase activity" evidence="8">
    <location>
        <position position="1152"/>
    </location>
</feature>
<keyword evidence="2" id="KW-0597">Phosphoprotein</keyword>
<dbReference type="PROSITE" id="PS00606">
    <property type="entry name" value="KS3_1"/>
    <property type="match status" value="1"/>
</dbReference>
<dbReference type="Pfam" id="PF00109">
    <property type="entry name" value="ketoacyl-synt"/>
    <property type="match status" value="1"/>
</dbReference>
<dbReference type="InterPro" id="IPR001227">
    <property type="entry name" value="Ac_transferase_dom_sf"/>
</dbReference>